<gene>
    <name evidence="2" type="primary">immA_4</name>
    <name evidence="2" type="ORF">SDC9_194088</name>
</gene>
<feature type="domain" description="IrrE N-terminal-like" evidence="1">
    <location>
        <begin position="30"/>
        <end position="140"/>
    </location>
</feature>
<reference evidence="2" key="1">
    <citation type="submission" date="2019-08" db="EMBL/GenBank/DDBJ databases">
        <authorList>
            <person name="Kucharzyk K."/>
            <person name="Murdoch R.W."/>
            <person name="Higgins S."/>
            <person name="Loffler F."/>
        </authorList>
    </citation>
    <scope>NUCLEOTIDE SEQUENCE</scope>
</reference>
<evidence type="ECO:0000313" key="2">
    <source>
        <dbReference type="EMBL" id="MPN46502.1"/>
    </source>
</evidence>
<dbReference type="Pfam" id="PF06114">
    <property type="entry name" value="Peptidase_M78"/>
    <property type="match status" value="1"/>
</dbReference>
<name>A0A645I6S8_9ZZZZ</name>
<dbReference type="EC" id="3.4.-.-" evidence="2"/>
<dbReference type="InterPro" id="IPR010359">
    <property type="entry name" value="IrrE_HExxH"/>
</dbReference>
<comment type="caution">
    <text evidence="2">The sequence shown here is derived from an EMBL/GenBank/DDBJ whole genome shotgun (WGS) entry which is preliminary data.</text>
</comment>
<dbReference type="EMBL" id="VSSQ01107224">
    <property type="protein sequence ID" value="MPN46502.1"/>
    <property type="molecule type" value="Genomic_DNA"/>
</dbReference>
<proteinExistence type="predicted"/>
<sequence>METKAIAVRLVAKHHTRNPFRIADAMGFIVVLAPLVDMRGFQQRTQRRNIIYINQDLDEQQQGLVCAHELGHHLLHRGLNRMFMDHSTRIVTQKFENEAHQLSLELVYSDEELNPFLTLPIVDAAAYMGVPVSLANRRMSTVQPTLWAEFE</sequence>
<protein>
    <submittedName>
        <fullName evidence="2">Metallopeptidase ImmA</fullName>
        <ecNumber evidence="2">3.4.-.-</ecNumber>
    </submittedName>
</protein>
<dbReference type="GO" id="GO:0016787">
    <property type="term" value="F:hydrolase activity"/>
    <property type="evidence" value="ECO:0007669"/>
    <property type="project" value="UniProtKB-KW"/>
</dbReference>
<organism evidence="2">
    <name type="scientific">bioreactor metagenome</name>
    <dbReference type="NCBI Taxonomy" id="1076179"/>
    <lineage>
        <taxon>unclassified sequences</taxon>
        <taxon>metagenomes</taxon>
        <taxon>ecological metagenomes</taxon>
    </lineage>
</organism>
<dbReference type="AlphaFoldDB" id="A0A645I6S8"/>
<evidence type="ECO:0000259" key="1">
    <source>
        <dbReference type="Pfam" id="PF06114"/>
    </source>
</evidence>
<keyword evidence="2" id="KW-0378">Hydrolase</keyword>
<dbReference type="Gene3D" id="1.10.10.2910">
    <property type="match status" value="1"/>
</dbReference>
<accession>A0A645I6S8</accession>